<evidence type="ECO:0000313" key="3">
    <source>
        <dbReference type="EMBL" id="PWN41491.1"/>
    </source>
</evidence>
<evidence type="ECO:0008006" key="5">
    <source>
        <dbReference type="Google" id="ProtNLM"/>
    </source>
</evidence>
<feature type="transmembrane region" description="Helical" evidence="2">
    <location>
        <begin position="170"/>
        <end position="189"/>
    </location>
</feature>
<dbReference type="OrthoDB" id="194289at2759"/>
<feature type="region of interest" description="Disordered" evidence="1">
    <location>
        <begin position="307"/>
        <end position="381"/>
    </location>
</feature>
<dbReference type="InterPro" id="IPR021836">
    <property type="entry name" value="DUF3429"/>
</dbReference>
<evidence type="ECO:0000313" key="4">
    <source>
        <dbReference type="Proteomes" id="UP000245783"/>
    </source>
</evidence>
<dbReference type="Proteomes" id="UP000245783">
    <property type="component" value="Unassembled WGS sequence"/>
</dbReference>
<dbReference type="PANTHER" id="PTHR15887:SF1">
    <property type="entry name" value="TRANSMEMBRANE PROTEIN 69"/>
    <property type="match status" value="1"/>
</dbReference>
<dbReference type="AlphaFoldDB" id="A0A316VZ14"/>
<keyword evidence="4" id="KW-1185">Reference proteome</keyword>
<reference evidence="3 4" key="1">
    <citation type="journal article" date="2018" name="Mol. Biol. Evol.">
        <title>Broad Genomic Sampling Reveals a Smut Pathogenic Ancestry of the Fungal Clade Ustilaginomycotina.</title>
        <authorList>
            <person name="Kijpornyongpan T."/>
            <person name="Mondo S.J."/>
            <person name="Barry K."/>
            <person name="Sandor L."/>
            <person name="Lee J."/>
            <person name="Lipzen A."/>
            <person name="Pangilinan J."/>
            <person name="LaButti K."/>
            <person name="Hainaut M."/>
            <person name="Henrissat B."/>
            <person name="Grigoriev I.V."/>
            <person name="Spatafora J.W."/>
            <person name="Aime M.C."/>
        </authorList>
    </citation>
    <scope>NUCLEOTIDE SEQUENCE [LARGE SCALE GENOMIC DNA]</scope>
    <source>
        <strain evidence="3 4">MCA 4658</strain>
    </source>
</reference>
<accession>A0A316VZ14</accession>
<dbReference type="PANTHER" id="PTHR15887">
    <property type="entry name" value="TRANSMEMBRANE PROTEIN 69"/>
    <property type="match status" value="1"/>
</dbReference>
<feature type="transmembrane region" description="Helical" evidence="2">
    <location>
        <begin position="201"/>
        <end position="218"/>
    </location>
</feature>
<feature type="transmembrane region" description="Helical" evidence="2">
    <location>
        <begin position="117"/>
        <end position="139"/>
    </location>
</feature>
<organism evidence="3 4">
    <name type="scientific">Ceraceosorus guamensis</name>
    <dbReference type="NCBI Taxonomy" id="1522189"/>
    <lineage>
        <taxon>Eukaryota</taxon>
        <taxon>Fungi</taxon>
        <taxon>Dikarya</taxon>
        <taxon>Basidiomycota</taxon>
        <taxon>Ustilaginomycotina</taxon>
        <taxon>Exobasidiomycetes</taxon>
        <taxon>Ceraceosorales</taxon>
        <taxon>Ceraceosoraceae</taxon>
        <taxon>Ceraceosorus</taxon>
    </lineage>
</organism>
<dbReference type="InParanoid" id="A0A316VZ14"/>
<protein>
    <recommendedName>
        <fullName evidence="5">Mnn4-regulates the mannosylphosphorylation</fullName>
    </recommendedName>
</protein>
<feature type="compositionally biased region" description="Low complexity" evidence="1">
    <location>
        <begin position="71"/>
        <end position="87"/>
    </location>
</feature>
<proteinExistence type="predicted"/>
<dbReference type="RefSeq" id="XP_025368651.1">
    <property type="nucleotide sequence ID" value="XM_025514242.1"/>
</dbReference>
<dbReference type="STRING" id="1522189.A0A316VZ14"/>
<sequence>MIRGPGARAVRASTFHQFPLLRVSPPARILSTSSKALAANAQSGKPASDNWKHTVKNVKEEAGQVKSSIESAVAGSPGSGAGSSNEGPDSSPSGAADLLGDARSVSSEMFQAVPRPALLWGAAGVLPYISTAGASVYLARQTNLVANGMDTHIDYETASALLLHAQNVQISYGAIILSFLGAIHWGFEFSKYGGQLGNRRYILGIVPLVIGWPSLALSPELALVSQFGAYVVSWFIDLRATTAGWAPKWYSSYRFWLTAAVGTSIIATLAGTNYYNVDKSATSSKGAGEKLKKLVEAQGKEVPKLVEKKAEGDLSGPQFEGKVSGDVQAESADEGDDGYVKIRNPKREEEERKRKEEEEKKKKEEESKKKKEEGGDDKDEK</sequence>
<dbReference type="Pfam" id="PF11911">
    <property type="entry name" value="DUF3429"/>
    <property type="match status" value="1"/>
</dbReference>
<evidence type="ECO:0000256" key="2">
    <source>
        <dbReference type="SAM" id="Phobius"/>
    </source>
</evidence>
<feature type="transmembrane region" description="Helical" evidence="2">
    <location>
        <begin position="255"/>
        <end position="275"/>
    </location>
</feature>
<keyword evidence="2" id="KW-0472">Membrane</keyword>
<keyword evidence="2" id="KW-1133">Transmembrane helix</keyword>
<gene>
    <name evidence="3" type="ORF">IE81DRAFT_324482</name>
</gene>
<keyword evidence="2" id="KW-0812">Transmembrane</keyword>
<name>A0A316VZ14_9BASI</name>
<evidence type="ECO:0000256" key="1">
    <source>
        <dbReference type="SAM" id="MobiDB-lite"/>
    </source>
</evidence>
<feature type="region of interest" description="Disordered" evidence="1">
    <location>
        <begin position="62"/>
        <end position="98"/>
    </location>
</feature>
<dbReference type="GeneID" id="37036112"/>
<feature type="compositionally biased region" description="Basic and acidic residues" evidence="1">
    <location>
        <begin position="345"/>
        <end position="381"/>
    </location>
</feature>
<dbReference type="EMBL" id="KZ819392">
    <property type="protein sequence ID" value="PWN41491.1"/>
    <property type="molecule type" value="Genomic_DNA"/>
</dbReference>